<organism evidence="9 10">
    <name type="scientific">Nitrosopumilus piranensis</name>
    <dbReference type="NCBI Taxonomy" id="1582439"/>
    <lineage>
        <taxon>Archaea</taxon>
        <taxon>Nitrososphaerota</taxon>
        <taxon>Nitrososphaeria</taxon>
        <taxon>Nitrosopumilales</taxon>
        <taxon>Nitrosopumilaceae</taxon>
        <taxon>Nitrosopumilus</taxon>
    </lineage>
</organism>
<dbReference type="GO" id="GO:0000287">
    <property type="term" value="F:magnesium ion binding"/>
    <property type="evidence" value="ECO:0007669"/>
    <property type="project" value="UniProtKB-UniRule"/>
</dbReference>
<evidence type="ECO:0000256" key="2">
    <source>
        <dbReference type="ARBA" id="ARBA00022598"/>
    </source>
</evidence>
<reference evidence="9 10" key="3">
    <citation type="journal article" date="2019" name="Int. J. Syst. Evol. Microbiol.">
        <title>Nitrosopumilus adriaticus sp. nov. and Nitrosopumilus piranensis sp. nov., two ammonia-oxidizing archaea from the Adriatic Sea and members of the class Nitrososphaeria.</title>
        <authorList>
            <person name="Bayer B."/>
            <person name="Vojvoda J."/>
            <person name="Reinthaler T."/>
            <person name="Reyes C."/>
            <person name="Pinto M."/>
            <person name="Herndl G.J."/>
        </authorList>
    </citation>
    <scope>NUCLEOTIDE SEQUENCE [LARGE SCALE GENOMIC DNA]</scope>
    <source>
        <strain evidence="9 10">D3C</strain>
    </source>
</reference>
<evidence type="ECO:0000256" key="5">
    <source>
        <dbReference type="ARBA" id="ARBA00022756"/>
    </source>
</evidence>
<reference evidence="10" key="1">
    <citation type="submission" date="2015-02" db="EMBL/GenBank/DDBJ databases">
        <title>Characterization of two novel Thaumarchaeota isolated from the Northern Adriatic Sea.</title>
        <authorList>
            <person name="Bayer B."/>
            <person name="Vojvoda J."/>
            <person name="Offre P."/>
            <person name="Srivastava A."/>
            <person name="Elisabeth N."/>
            <person name="Garcia J.A.L."/>
            <person name="Schleper C."/>
            <person name="Herndl G.J."/>
        </authorList>
    </citation>
    <scope>NUCLEOTIDE SEQUENCE [LARGE SCALE GENOMIC DNA]</scope>
    <source>
        <strain evidence="10">D3C</strain>
    </source>
</reference>
<protein>
    <recommendedName>
        <fullName evidence="8">ATP-dependent dethiobiotin synthetase BioD</fullName>
        <ecNumber evidence="8">6.3.3.3</ecNumber>
    </recommendedName>
    <alternativeName>
        <fullName evidence="8">DTB synthetase</fullName>
        <shortName evidence="8">DTBS</shortName>
    </alternativeName>
    <alternativeName>
        <fullName evidence="8">Dethiobiotin synthase</fullName>
    </alternativeName>
</protein>
<dbReference type="PANTHER" id="PTHR43210:SF5">
    <property type="entry name" value="DETHIOBIOTIN SYNTHETASE"/>
    <property type="match status" value="1"/>
</dbReference>
<dbReference type="FunFam" id="3.40.50.300:FF:000292">
    <property type="entry name" value="ATP-dependent dethiobiotin synthetase BioD"/>
    <property type="match status" value="1"/>
</dbReference>
<dbReference type="EMBL" id="CP010868">
    <property type="protein sequence ID" value="AJM92591.1"/>
    <property type="molecule type" value="Genomic_DNA"/>
</dbReference>
<dbReference type="PANTHER" id="PTHR43210">
    <property type="entry name" value="DETHIOBIOTIN SYNTHETASE"/>
    <property type="match status" value="1"/>
</dbReference>
<dbReference type="HAMAP" id="MF_00336">
    <property type="entry name" value="BioD"/>
    <property type="match status" value="1"/>
</dbReference>
<dbReference type="SUPFAM" id="SSF52540">
    <property type="entry name" value="P-loop containing nucleoside triphosphate hydrolases"/>
    <property type="match status" value="1"/>
</dbReference>
<keyword evidence="7 8" id="KW-0460">Magnesium</keyword>
<keyword evidence="1 8" id="KW-0963">Cytoplasm</keyword>
<accession>A0A0C5BWD3</accession>
<name>A0A0C5BWD3_9ARCH</name>
<dbReference type="GO" id="GO:0005524">
    <property type="term" value="F:ATP binding"/>
    <property type="evidence" value="ECO:0007669"/>
    <property type="project" value="UniProtKB-UniRule"/>
</dbReference>
<evidence type="ECO:0000256" key="8">
    <source>
        <dbReference type="HAMAP-Rule" id="MF_00336"/>
    </source>
</evidence>
<keyword evidence="5 8" id="KW-0093">Biotin biosynthesis</keyword>
<comment type="similarity">
    <text evidence="8">Belongs to the dethiobiotin synthetase family.</text>
</comment>
<dbReference type="PIRSF" id="PIRSF006755">
    <property type="entry name" value="DTB_synth"/>
    <property type="match status" value="1"/>
</dbReference>
<feature type="binding site" evidence="8">
    <location>
        <begin position="210"/>
        <end position="212"/>
    </location>
    <ligand>
        <name>ATP</name>
        <dbReference type="ChEBI" id="CHEBI:30616"/>
    </ligand>
</feature>
<dbReference type="Pfam" id="PF13500">
    <property type="entry name" value="AAA_26"/>
    <property type="match status" value="1"/>
</dbReference>
<feature type="active site" evidence="8">
    <location>
        <position position="45"/>
    </location>
</feature>
<dbReference type="Proteomes" id="UP000032027">
    <property type="component" value="Chromosome"/>
</dbReference>
<dbReference type="CDD" id="cd03109">
    <property type="entry name" value="DTBS"/>
    <property type="match status" value="1"/>
</dbReference>
<evidence type="ECO:0000256" key="4">
    <source>
        <dbReference type="ARBA" id="ARBA00022741"/>
    </source>
</evidence>
<evidence type="ECO:0000256" key="6">
    <source>
        <dbReference type="ARBA" id="ARBA00022840"/>
    </source>
</evidence>
<feature type="binding site" evidence="8">
    <location>
        <position position="61"/>
    </location>
    <ligand>
        <name>ATP</name>
        <dbReference type="ChEBI" id="CHEBI:30616"/>
    </ligand>
</feature>
<dbReference type="GO" id="GO:0009102">
    <property type="term" value="P:biotin biosynthetic process"/>
    <property type="evidence" value="ECO:0007669"/>
    <property type="project" value="UniProtKB-UniRule"/>
</dbReference>
<comment type="subunit">
    <text evidence="8">Homodimer.</text>
</comment>
<comment type="cofactor">
    <cofactor evidence="8">
        <name>Mg(2+)</name>
        <dbReference type="ChEBI" id="CHEBI:18420"/>
    </cofactor>
</comment>
<feature type="binding site" evidence="8">
    <location>
        <begin position="122"/>
        <end position="125"/>
    </location>
    <ligand>
        <name>ATP</name>
        <dbReference type="ChEBI" id="CHEBI:30616"/>
    </ligand>
</feature>
<comment type="function">
    <text evidence="8">Catalyzes a mechanistically unusual reaction, the ATP-dependent insertion of CO2 between the N7 and N8 nitrogen atoms of 7,8-diaminopelargonic acid (DAPA, also called 7,8-diammoniononanoate) to form a ureido ring.</text>
</comment>
<feature type="binding site" evidence="8">
    <location>
        <begin position="182"/>
        <end position="183"/>
    </location>
    <ligand>
        <name>ATP</name>
        <dbReference type="ChEBI" id="CHEBI:30616"/>
    </ligand>
</feature>
<feature type="binding site" evidence="8">
    <location>
        <begin position="20"/>
        <end position="25"/>
    </location>
    <ligand>
        <name>ATP</name>
        <dbReference type="ChEBI" id="CHEBI:30616"/>
    </ligand>
</feature>
<keyword evidence="2 8" id="KW-0436">Ligase</keyword>
<dbReference type="InterPro" id="IPR004472">
    <property type="entry name" value="DTB_synth_BioD"/>
</dbReference>
<evidence type="ECO:0000313" key="9">
    <source>
        <dbReference type="EMBL" id="AJM92591.1"/>
    </source>
</evidence>
<evidence type="ECO:0000313" key="10">
    <source>
        <dbReference type="Proteomes" id="UP000032027"/>
    </source>
</evidence>
<keyword evidence="4 8" id="KW-0547">Nucleotide-binding</keyword>
<dbReference type="PATRIC" id="fig|1582439.9.peg.1425"/>
<keyword evidence="6 8" id="KW-0067">ATP-binding</keyword>
<dbReference type="GO" id="GO:0042803">
    <property type="term" value="F:protein homodimerization activity"/>
    <property type="evidence" value="ECO:0007669"/>
    <property type="project" value="UniProtKB-ARBA"/>
</dbReference>
<evidence type="ECO:0000256" key="1">
    <source>
        <dbReference type="ARBA" id="ARBA00022490"/>
    </source>
</evidence>
<comment type="catalytic activity">
    <reaction evidence="8">
        <text>(7R,8S)-7,8-diammoniononanoate + CO2 + ATP = (4R,5S)-dethiobiotin + ADP + phosphate + 3 H(+)</text>
        <dbReference type="Rhea" id="RHEA:15805"/>
        <dbReference type="ChEBI" id="CHEBI:15378"/>
        <dbReference type="ChEBI" id="CHEBI:16526"/>
        <dbReference type="ChEBI" id="CHEBI:30616"/>
        <dbReference type="ChEBI" id="CHEBI:43474"/>
        <dbReference type="ChEBI" id="CHEBI:149469"/>
        <dbReference type="ChEBI" id="CHEBI:149473"/>
        <dbReference type="ChEBI" id="CHEBI:456216"/>
        <dbReference type="EC" id="6.3.3.3"/>
    </reaction>
</comment>
<comment type="pathway">
    <text evidence="8">Cofactor biosynthesis; biotin biosynthesis; biotin from 7,8-diaminononanoate: step 1/2.</text>
</comment>
<feature type="binding site" evidence="8">
    <location>
        <position position="61"/>
    </location>
    <ligand>
        <name>Mg(2+)</name>
        <dbReference type="ChEBI" id="CHEBI:18420"/>
    </ligand>
</feature>
<comment type="caution">
    <text evidence="8">Lacks conserved residue(s) required for the propagation of feature annotation.</text>
</comment>
<evidence type="ECO:0000256" key="7">
    <source>
        <dbReference type="ARBA" id="ARBA00022842"/>
    </source>
</evidence>
<dbReference type="InterPro" id="IPR027417">
    <property type="entry name" value="P-loop_NTPase"/>
</dbReference>
<proteinExistence type="inferred from homology"/>
<dbReference type="GO" id="GO:0005829">
    <property type="term" value="C:cytosol"/>
    <property type="evidence" value="ECO:0007669"/>
    <property type="project" value="TreeGrafter"/>
</dbReference>
<dbReference type="EC" id="6.3.3.3" evidence="8"/>
<dbReference type="STRING" id="1582439.NPIRD3C_1379"/>
<dbReference type="KEGG" id="nid:NPIRD3C_1379"/>
<dbReference type="Gene3D" id="3.40.50.300">
    <property type="entry name" value="P-loop containing nucleotide triphosphate hydrolases"/>
    <property type="match status" value="1"/>
</dbReference>
<dbReference type="HOGENOM" id="CLU_072551_3_1_2"/>
<dbReference type="NCBIfam" id="TIGR00347">
    <property type="entry name" value="bioD"/>
    <property type="match status" value="1"/>
</dbReference>
<dbReference type="GO" id="GO:0004141">
    <property type="term" value="F:dethiobiotin synthase activity"/>
    <property type="evidence" value="ECO:0007669"/>
    <property type="project" value="UniProtKB-UniRule"/>
</dbReference>
<comment type="subcellular location">
    <subcellularLocation>
        <location evidence="8">Cytoplasm</location>
    </subcellularLocation>
</comment>
<sequence length="235" mass="25998">MDTSKNILLKSLFIAGTDTDVGKTYITAGLAVVLRKMGVDVGVMKPFAAGDAQKKGYKSEDVEILSSAAQTCDPENLVNPQFFLIPASPYTAWKKLKIKPKVSTVLSSFKKLSKLHKVILVEGMGGIMTPILKDYYITNLIKEMKIPTVIVTRSKIGTVNHTVMTVKMCEKYKIPIKGIIINDFESGYPIKDLTRDLQNLTGIKVLGSIPFIQDMSDASLNQIFKKNIDLKLLLK</sequence>
<keyword evidence="3 8" id="KW-0479">Metal-binding</keyword>
<feature type="binding site" evidence="8">
    <location>
        <position position="122"/>
    </location>
    <ligand>
        <name>Mg(2+)</name>
        <dbReference type="ChEBI" id="CHEBI:18420"/>
    </ligand>
</feature>
<evidence type="ECO:0000256" key="3">
    <source>
        <dbReference type="ARBA" id="ARBA00022723"/>
    </source>
</evidence>
<reference evidence="9 10" key="2">
    <citation type="journal article" date="2016" name="ISME J.">
        <title>Physiological and genomic characterization of two novel marine thaumarchaeal strains indicates niche differentiation.</title>
        <authorList>
            <person name="Bayer B."/>
            <person name="Vojvoda J."/>
            <person name="Offre P."/>
            <person name="Alves R.J."/>
            <person name="Elisabeth N.H."/>
            <person name="Garcia J.A."/>
            <person name="Volland J.M."/>
            <person name="Srivastava A."/>
            <person name="Schleper C."/>
            <person name="Herndl G.J."/>
        </authorList>
    </citation>
    <scope>NUCLEOTIDE SEQUENCE [LARGE SCALE GENOMIC DNA]</scope>
    <source>
        <strain evidence="9 10">D3C</strain>
    </source>
</reference>
<dbReference type="UniPathway" id="UPA00078">
    <property type="reaction ID" value="UER00161"/>
</dbReference>
<keyword evidence="10" id="KW-1185">Reference proteome</keyword>
<feature type="binding site" evidence="8">
    <location>
        <position position="24"/>
    </location>
    <ligand>
        <name>Mg(2+)</name>
        <dbReference type="ChEBI" id="CHEBI:18420"/>
    </ligand>
</feature>
<dbReference type="AlphaFoldDB" id="A0A0C5BWD3"/>
<gene>
    <name evidence="8 9" type="primary">bioD</name>
    <name evidence="9" type="ORF">NPIRD3C_1379</name>
</gene>